<evidence type="ECO:0000256" key="4">
    <source>
        <dbReference type="ARBA" id="ARBA00022679"/>
    </source>
</evidence>
<dbReference type="InterPro" id="IPR050297">
    <property type="entry name" value="LipidA_mod_glycosyltrf_83"/>
</dbReference>
<evidence type="ECO:0000313" key="11">
    <source>
        <dbReference type="Proteomes" id="UP000229647"/>
    </source>
</evidence>
<comment type="caution">
    <text evidence="10">The sequence shown here is derived from an EMBL/GenBank/DDBJ whole genome shotgun (WGS) entry which is preliminary data.</text>
</comment>
<feature type="transmembrane region" description="Helical" evidence="8">
    <location>
        <begin position="181"/>
        <end position="198"/>
    </location>
</feature>
<keyword evidence="2" id="KW-1003">Cell membrane</keyword>
<dbReference type="GO" id="GO:0009103">
    <property type="term" value="P:lipopolysaccharide biosynthetic process"/>
    <property type="evidence" value="ECO:0007669"/>
    <property type="project" value="UniProtKB-ARBA"/>
</dbReference>
<name>A0A2M7XYD1_9BACT</name>
<feature type="transmembrane region" description="Helical" evidence="8">
    <location>
        <begin position="97"/>
        <end position="115"/>
    </location>
</feature>
<keyword evidence="7 8" id="KW-0472">Membrane</keyword>
<feature type="transmembrane region" description="Helical" evidence="8">
    <location>
        <begin position="141"/>
        <end position="169"/>
    </location>
</feature>
<dbReference type="InterPro" id="IPR038731">
    <property type="entry name" value="RgtA/B/C-like"/>
</dbReference>
<dbReference type="GO" id="GO:0005886">
    <property type="term" value="C:plasma membrane"/>
    <property type="evidence" value="ECO:0007669"/>
    <property type="project" value="UniProtKB-SubCell"/>
</dbReference>
<accession>A0A2M7XYD1</accession>
<evidence type="ECO:0000313" key="10">
    <source>
        <dbReference type="EMBL" id="PJA55744.1"/>
    </source>
</evidence>
<feature type="domain" description="Glycosyltransferase RgtA/B/C/D-like" evidence="9">
    <location>
        <begin position="46"/>
        <end position="194"/>
    </location>
</feature>
<proteinExistence type="predicted"/>
<evidence type="ECO:0000259" key="9">
    <source>
        <dbReference type="Pfam" id="PF13231"/>
    </source>
</evidence>
<comment type="subcellular location">
    <subcellularLocation>
        <location evidence="1">Cell membrane</location>
        <topology evidence="1">Multi-pass membrane protein</topology>
    </subcellularLocation>
</comment>
<dbReference type="PANTHER" id="PTHR33908:SF11">
    <property type="entry name" value="MEMBRANE PROTEIN"/>
    <property type="match status" value="1"/>
</dbReference>
<evidence type="ECO:0000256" key="5">
    <source>
        <dbReference type="ARBA" id="ARBA00022692"/>
    </source>
</evidence>
<evidence type="ECO:0000256" key="7">
    <source>
        <dbReference type="ARBA" id="ARBA00023136"/>
    </source>
</evidence>
<feature type="transmembrane region" description="Helical" evidence="8">
    <location>
        <begin position="300"/>
        <end position="318"/>
    </location>
</feature>
<protein>
    <recommendedName>
        <fullName evidence="9">Glycosyltransferase RgtA/B/C/D-like domain-containing protein</fullName>
    </recommendedName>
</protein>
<keyword evidence="6 8" id="KW-1133">Transmembrane helix</keyword>
<dbReference type="Pfam" id="PF13231">
    <property type="entry name" value="PMT_2"/>
    <property type="match status" value="1"/>
</dbReference>
<dbReference type="PANTHER" id="PTHR33908">
    <property type="entry name" value="MANNOSYLTRANSFERASE YKCB-RELATED"/>
    <property type="match status" value="1"/>
</dbReference>
<keyword evidence="3" id="KW-0328">Glycosyltransferase</keyword>
<reference evidence="11" key="1">
    <citation type="submission" date="2017-09" db="EMBL/GenBank/DDBJ databases">
        <title>Depth-based differentiation of microbial function through sediment-hosted aquifers and enrichment of novel symbionts in the deep terrestrial subsurface.</title>
        <authorList>
            <person name="Probst A.J."/>
            <person name="Ladd B."/>
            <person name="Jarett J.K."/>
            <person name="Geller-Mcgrath D.E."/>
            <person name="Sieber C.M.K."/>
            <person name="Emerson J.B."/>
            <person name="Anantharaman K."/>
            <person name="Thomas B.C."/>
            <person name="Malmstrom R."/>
            <person name="Stieglmeier M."/>
            <person name="Klingl A."/>
            <person name="Woyke T."/>
            <person name="Ryan C.M."/>
            <person name="Banfield J.F."/>
        </authorList>
    </citation>
    <scope>NUCLEOTIDE SEQUENCE [LARGE SCALE GENOMIC DNA]</scope>
</reference>
<feature type="transmembrane region" description="Helical" evidence="8">
    <location>
        <begin position="275"/>
        <end position="294"/>
    </location>
</feature>
<evidence type="ECO:0000256" key="8">
    <source>
        <dbReference type="SAM" id="Phobius"/>
    </source>
</evidence>
<sequence>MLEYLFTRTPLLFLTQPFWRDEAFSYFMAKKNIIEMIFLTAKDFNPPLYYFILHFWINIFGSSEIALRSLSIIFYWGTIYVAFLFLNDVFKMRQKKAFFYLILFIINPLLLYYAFEARMYSMFAFFASLSYFSFLKKDSRLYVLATVTGLFTHYFMLLVVFSQLFFLIINKINIGYIKKKVIFVSLLIFSPWMLFFFSQNHLKSAFWLAKPHLKDMFGILGIVYTGNETAFYPGDIKLKMLNNVIYLSLVLLVIVGTGIYLYIKKFSKKDQVDSQLLFIWGVGISSLVGLVSFIKPLYFPRYLIFASVGFLLLIIFIIEKINIYIRTVLIILLLVLTLSYQKLQIEYRKKTDLNKVFREIEVIANKKDLIYTNDLDFFTVQYYLNKNKVYIFGKSYEDIPEYNGKVLISKEKVASNLPFYPQKAFILNSNGQYTIQAMY</sequence>
<feature type="transmembrane region" description="Helical" evidence="8">
    <location>
        <begin position="244"/>
        <end position="263"/>
    </location>
</feature>
<dbReference type="EMBL" id="PFWL01000085">
    <property type="protein sequence ID" value="PJA55744.1"/>
    <property type="molecule type" value="Genomic_DNA"/>
</dbReference>
<keyword evidence="4" id="KW-0808">Transferase</keyword>
<keyword evidence="5 8" id="KW-0812">Transmembrane</keyword>
<feature type="transmembrane region" description="Helical" evidence="8">
    <location>
        <begin position="73"/>
        <end position="90"/>
    </location>
</feature>
<feature type="transmembrane region" description="Helical" evidence="8">
    <location>
        <begin position="323"/>
        <end position="340"/>
    </location>
</feature>
<evidence type="ECO:0000256" key="6">
    <source>
        <dbReference type="ARBA" id="ARBA00022989"/>
    </source>
</evidence>
<dbReference type="GO" id="GO:0016763">
    <property type="term" value="F:pentosyltransferase activity"/>
    <property type="evidence" value="ECO:0007669"/>
    <property type="project" value="TreeGrafter"/>
</dbReference>
<evidence type="ECO:0000256" key="2">
    <source>
        <dbReference type="ARBA" id="ARBA00022475"/>
    </source>
</evidence>
<dbReference type="Proteomes" id="UP000229647">
    <property type="component" value="Unassembled WGS sequence"/>
</dbReference>
<dbReference type="AlphaFoldDB" id="A0A2M7XYD1"/>
<evidence type="ECO:0000256" key="1">
    <source>
        <dbReference type="ARBA" id="ARBA00004651"/>
    </source>
</evidence>
<evidence type="ECO:0000256" key="3">
    <source>
        <dbReference type="ARBA" id="ARBA00022676"/>
    </source>
</evidence>
<organism evidence="10 11">
    <name type="scientific">Candidatus Roizmanbacteria bacterium CG_4_9_14_3_um_filter_33_18</name>
    <dbReference type="NCBI Taxonomy" id="1974841"/>
    <lineage>
        <taxon>Bacteria</taxon>
        <taxon>Candidatus Roizmaniibacteriota</taxon>
    </lineage>
</organism>
<gene>
    <name evidence="10" type="ORF">CO165_01950</name>
</gene>
<feature type="transmembrane region" description="Helical" evidence="8">
    <location>
        <begin position="48"/>
        <end position="67"/>
    </location>
</feature>